<evidence type="ECO:0000256" key="4">
    <source>
        <dbReference type="ARBA" id="ARBA00022475"/>
    </source>
</evidence>
<evidence type="ECO:0000313" key="14">
    <source>
        <dbReference type="Proteomes" id="UP000245014"/>
    </source>
</evidence>
<dbReference type="GO" id="GO:0009306">
    <property type="term" value="P:protein secretion"/>
    <property type="evidence" value="ECO:0007669"/>
    <property type="project" value="InterPro"/>
</dbReference>
<dbReference type="PANTHER" id="PTHR30386:SF26">
    <property type="entry name" value="TRANSPORT PROTEIN COMB"/>
    <property type="match status" value="1"/>
</dbReference>
<dbReference type="Gene3D" id="2.40.50.100">
    <property type="match status" value="1"/>
</dbReference>
<dbReference type="Proteomes" id="UP000245014">
    <property type="component" value="Unassembled WGS sequence"/>
</dbReference>
<evidence type="ECO:0000256" key="3">
    <source>
        <dbReference type="ARBA" id="ARBA00022448"/>
    </source>
</evidence>
<comment type="subcellular location">
    <subcellularLocation>
        <location evidence="1">Cell inner membrane</location>
        <topology evidence="1">Single-pass membrane protein</topology>
    </subcellularLocation>
</comment>
<sequence length="596" mass="68502">MVYFKEFVLRKYSLSTESNNLSKTDKLNKSFKFQNRELLDNYVILAIVDENGIINHVSTNLCKIFEYKSSELIGQPYTFLISKDSIKTFKVQFDDAKENKAIWKGEIKHSSKIDNTIWTDTIITPLFDDDNELVGFIFASNDITQEKRLKKINEENFLKKKYSKNILDFMPSLSAAVLLKNASNLQKILWIIFFTIILSLIWASFSKIDDIVKTTGKVIPTKNIQTISTIYSGRLEQMYVKEGDFVYEGDILLQISTEDVKSDFEKKELERLSLIAKIARLNAEANMTDIIPANNILENNFEIMNNEIILFKSNLSKLNTSIKILNEQIKQKKGELKENEGKLIILENSHALLQKEIDIKKVLVKDKIISEVDYLQLRKRFNDTDLELKNTKSMIPILKSSIKELYENIEDAKEKYKNDAKNQMVESYSQLKTVEEELKLLCDKIKNSTIKAPNDGTVNLITVKTKGEAISPGKILVEIIPDKEYILAEAKVLPSQIGFLDVGLPVNLKFHTYDFTLYGGLDAEIVYISADSILDENSKEEYYIVQMKSNKKYLDEDNRRLYIRAGMTLDANIIVGKKTILDYILRPVLKTLQIEG</sequence>
<protein>
    <submittedName>
        <fullName evidence="13">HlyD family type I secretion periplasmic adaptor subunit</fullName>
    </submittedName>
</protein>
<evidence type="ECO:0000256" key="10">
    <source>
        <dbReference type="SAM" id="Phobius"/>
    </source>
</evidence>
<evidence type="ECO:0000313" key="13">
    <source>
        <dbReference type="EMBL" id="PWE19627.1"/>
    </source>
</evidence>
<dbReference type="InterPro" id="IPR035965">
    <property type="entry name" value="PAS-like_dom_sf"/>
</dbReference>
<keyword evidence="8 10" id="KW-0472">Membrane</keyword>
<evidence type="ECO:0000259" key="11">
    <source>
        <dbReference type="PROSITE" id="PS50112"/>
    </source>
</evidence>
<dbReference type="InterPro" id="IPR058781">
    <property type="entry name" value="HH_AprE-like"/>
</dbReference>
<reference evidence="13 14" key="1">
    <citation type="submission" date="2018-05" db="EMBL/GenBank/DDBJ databases">
        <title>Antimicrobial susceptibility testing and genomic analysis of Arcobacter skirrowii strains and one Arcobacter butzleri isolated from German poultry farms.</title>
        <authorList>
            <person name="Haenel I."/>
            <person name="Hotzel H."/>
            <person name="Tomaso H."/>
            <person name="Busch A."/>
        </authorList>
    </citation>
    <scope>NUCLEOTIDE SEQUENCE [LARGE SCALE GENOMIC DNA]</scope>
    <source>
        <strain evidence="14">v</strain>
    </source>
</reference>
<evidence type="ECO:0000256" key="7">
    <source>
        <dbReference type="ARBA" id="ARBA00022989"/>
    </source>
</evidence>
<feature type="domain" description="PAS" evidence="11">
    <location>
        <begin position="45"/>
        <end position="100"/>
    </location>
</feature>
<evidence type="ECO:0000256" key="8">
    <source>
        <dbReference type="ARBA" id="ARBA00023136"/>
    </source>
</evidence>
<dbReference type="PROSITE" id="PS50113">
    <property type="entry name" value="PAC"/>
    <property type="match status" value="1"/>
</dbReference>
<gene>
    <name evidence="13" type="ORF">DF188_09365</name>
</gene>
<evidence type="ECO:0000256" key="6">
    <source>
        <dbReference type="ARBA" id="ARBA00022692"/>
    </source>
</evidence>
<keyword evidence="3" id="KW-0813">Transport</keyword>
<dbReference type="Pfam" id="PF13426">
    <property type="entry name" value="PAS_9"/>
    <property type="match status" value="1"/>
</dbReference>
<evidence type="ECO:0000256" key="9">
    <source>
        <dbReference type="SAM" id="Coils"/>
    </source>
</evidence>
<evidence type="ECO:0000256" key="5">
    <source>
        <dbReference type="ARBA" id="ARBA00022519"/>
    </source>
</evidence>
<dbReference type="AlphaFoldDB" id="A0A2U2BYF1"/>
<proteinExistence type="inferred from homology"/>
<name>A0A2U2BYF1_9BACT</name>
<dbReference type="CDD" id="cd00130">
    <property type="entry name" value="PAS"/>
    <property type="match status" value="1"/>
</dbReference>
<keyword evidence="6 10" id="KW-0812">Transmembrane</keyword>
<dbReference type="GO" id="GO:0005886">
    <property type="term" value="C:plasma membrane"/>
    <property type="evidence" value="ECO:0007669"/>
    <property type="project" value="UniProtKB-SubCell"/>
</dbReference>
<dbReference type="PROSITE" id="PS50112">
    <property type="entry name" value="PAS"/>
    <property type="match status" value="1"/>
</dbReference>
<comment type="caution">
    <text evidence="13">The sequence shown here is derived from an EMBL/GenBank/DDBJ whole genome shotgun (WGS) entry which is preliminary data.</text>
</comment>
<feature type="transmembrane region" description="Helical" evidence="10">
    <location>
        <begin position="188"/>
        <end position="205"/>
    </location>
</feature>
<keyword evidence="9" id="KW-0175">Coiled coil</keyword>
<dbReference type="InterPro" id="IPR010129">
    <property type="entry name" value="T1SS_HlyD"/>
</dbReference>
<dbReference type="InterPro" id="IPR006144">
    <property type="entry name" value="Secretion_HlyD_CS"/>
</dbReference>
<comment type="similarity">
    <text evidence="2">Belongs to the membrane fusion protein (MFP) (TC 8.A.1) family.</text>
</comment>
<evidence type="ECO:0000256" key="1">
    <source>
        <dbReference type="ARBA" id="ARBA00004377"/>
    </source>
</evidence>
<dbReference type="Pfam" id="PF25994">
    <property type="entry name" value="HH_AprE"/>
    <property type="match status" value="1"/>
</dbReference>
<dbReference type="InterPro" id="IPR058982">
    <property type="entry name" value="Beta-barrel_AprE"/>
</dbReference>
<feature type="domain" description="PAC" evidence="12">
    <location>
        <begin position="103"/>
        <end position="155"/>
    </location>
</feature>
<dbReference type="Pfam" id="PF26002">
    <property type="entry name" value="Beta-barrel_AprE"/>
    <property type="match status" value="1"/>
</dbReference>
<keyword evidence="4" id="KW-1003">Cell membrane</keyword>
<evidence type="ECO:0000256" key="2">
    <source>
        <dbReference type="ARBA" id="ARBA00009477"/>
    </source>
</evidence>
<dbReference type="NCBIfam" id="TIGR00229">
    <property type="entry name" value="sensory_box"/>
    <property type="match status" value="1"/>
</dbReference>
<dbReference type="PRINTS" id="PR01490">
    <property type="entry name" value="RTXTOXIND"/>
</dbReference>
<keyword evidence="7 10" id="KW-1133">Transmembrane helix</keyword>
<dbReference type="PANTHER" id="PTHR30386">
    <property type="entry name" value="MEMBRANE FUSION SUBUNIT OF EMRAB-TOLC MULTIDRUG EFFLUX PUMP"/>
    <property type="match status" value="1"/>
</dbReference>
<evidence type="ECO:0000259" key="12">
    <source>
        <dbReference type="PROSITE" id="PS50113"/>
    </source>
</evidence>
<keyword evidence="5" id="KW-0997">Cell inner membrane</keyword>
<dbReference type="SUPFAM" id="SSF55785">
    <property type="entry name" value="PYP-like sensor domain (PAS domain)"/>
    <property type="match status" value="1"/>
</dbReference>
<dbReference type="InterPro" id="IPR000014">
    <property type="entry name" value="PAS"/>
</dbReference>
<dbReference type="EMBL" id="QEYI01000011">
    <property type="protein sequence ID" value="PWE19627.1"/>
    <property type="molecule type" value="Genomic_DNA"/>
</dbReference>
<feature type="coiled-coil region" evidence="9">
    <location>
        <begin position="395"/>
        <end position="451"/>
    </location>
</feature>
<dbReference type="NCBIfam" id="TIGR01843">
    <property type="entry name" value="type_I_hlyD"/>
    <property type="match status" value="1"/>
</dbReference>
<dbReference type="InterPro" id="IPR050739">
    <property type="entry name" value="MFP"/>
</dbReference>
<dbReference type="InterPro" id="IPR000700">
    <property type="entry name" value="PAS-assoc_C"/>
</dbReference>
<dbReference type="PROSITE" id="PS00543">
    <property type="entry name" value="HLYD_FAMILY"/>
    <property type="match status" value="1"/>
</dbReference>
<accession>A0A2U2BYF1</accession>
<dbReference type="Gene3D" id="3.30.450.20">
    <property type="entry name" value="PAS domain"/>
    <property type="match status" value="1"/>
</dbReference>
<organism evidence="13 14">
    <name type="scientific">Aliarcobacter skirrowii</name>
    <dbReference type="NCBI Taxonomy" id="28200"/>
    <lineage>
        <taxon>Bacteria</taxon>
        <taxon>Pseudomonadati</taxon>
        <taxon>Campylobacterota</taxon>
        <taxon>Epsilonproteobacteria</taxon>
        <taxon>Campylobacterales</taxon>
        <taxon>Arcobacteraceae</taxon>
        <taxon>Aliarcobacter</taxon>
    </lineage>
</organism>
<feature type="coiled-coil region" evidence="9">
    <location>
        <begin position="315"/>
        <end position="342"/>
    </location>
</feature>